<feature type="chain" id="PRO_5035327669" description="Attractin/MKLN-like beta-propeller domain-containing protein" evidence="3">
    <location>
        <begin position="28"/>
        <end position="533"/>
    </location>
</feature>
<protein>
    <recommendedName>
        <fullName evidence="4">Attractin/MKLN-like beta-propeller domain-containing protein</fullName>
    </recommendedName>
</protein>
<evidence type="ECO:0000256" key="1">
    <source>
        <dbReference type="ARBA" id="ARBA00022441"/>
    </source>
</evidence>
<proteinExistence type="predicted"/>
<dbReference type="Pfam" id="PF24981">
    <property type="entry name" value="Beta-prop_ATRN-LZTR1"/>
    <property type="match status" value="1"/>
</dbReference>
<evidence type="ECO:0000256" key="2">
    <source>
        <dbReference type="ARBA" id="ARBA00022737"/>
    </source>
</evidence>
<comment type="caution">
    <text evidence="5">The sequence shown here is derived from an EMBL/GenBank/DDBJ whole genome shotgun (WGS) entry which is preliminary data.</text>
</comment>
<reference evidence="5" key="1">
    <citation type="submission" date="2021-01" db="EMBL/GenBank/DDBJ databases">
        <title>Whole genome shotgun sequence of Rhizocola hellebori NBRC 109834.</title>
        <authorList>
            <person name="Komaki H."/>
            <person name="Tamura T."/>
        </authorList>
    </citation>
    <scope>NUCLEOTIDE SEQUENCE</scope>
    <source>
        <strain evidence="5">NBRC 109834</strain>
    </source>
</reference>
<dbReference type="SUPFAM" id="SSF117281">
    <property type="entry name" value="Kelch motif"/>
    <property type="match status" value="1"/>
</dbReference>
<dbReference type="InterPro" id="IPR006652">
    <property type="entry name" value="Kelch_1"/>
</dbReference>
<dbReference type="InterPro" id="IPR037293">
    <property type="entry name" value="Gal_Oxidase_central_sf"/>
</dbReference>
<accession>A0A8J3QIG3</accession>
<dbReference type="InterPro" id="IPR056737">
    <property type="entry name" value="Beta-prop_ATRN-MKLN-like"/>
</dbReference>
<dbReference type="SMART" id="SM00612">
    <property type="entry name" value="Kelch"/>
    <property type="match status" value="5"/>
</dbReference>
<keyword evidence="6" id="KW-1185">Reference proteome</keyword>
<evidence type="ECO:0000313" key="6">
    <source>
        <dbReference type="Proteomes" id="UP000612899"/>
    </source>
</evidence>
<dbReference type="RefSeq" id="WP_203914053.1">
    <property type="nucleotide sequence ID" value="NZ_BONY01000091.1"/>
</dbReference>
<dbReference type="AlphaFoldDB" id="A0A8J3QIG3"/>
<feature type="domain" description="Attractin/MKLN-like beta-propeller" evidence="4">
    <location>
        <begin position="33"/>
        <end position="232"/>
    </location>
</feature>
<dbReference type="InterPro" id="IPR015915">
    <property type="entry name" value="Kelch-typ_b-propeller"/>
</dbReference>
<evidence type="ECO:0000256" key="3">
    <source>
        <dbReference type="SAM" id="SignalP"/>
    </source>
</evidence>
<keyword evidence="2" id="KW-0677">Repeat</keyword>
<dbReference type="Proteomes" id="UP000612899">
    <property type="component" value="Unassembled WGS sequence"/>
</dbReference>
<sequence length="533" mass="54257">MKALIIVKAVILAAVVTAIAAPSHALASGTILTWSARTAMPTARYSTAHATTSDGDVIVFGGLLLPGASTTGIVERFHPATNSWTTLAPMPHPRHNAVAVTATDGTILVVGGFPAGGDSTNIVDAYNPATNTWTTRASLPVNAAGPSAARGPDGTIYVIGGYPGCCFTYLNTVFAYDQANDSWIQRASMPTRRQSSSATLAPDGKIYVIGGNGTGPIDRTVEAYDPATNTWQVKALMPIGGGGLAWITAPNGKLYAFGYDDLGTVLEYDTTADTWTPVEPMPTPRQGPASALAGDGSIYAIGGYLPTAAQTTAVNERASFTGAPVTPMYNVAVNTKAANPNNSISATATVEVPSGDTVTVSVATGTFAGAVGCGDSKGNTYTLVADKNTGNGRLFVCSATLTTPLTIGDSVFATYPGFSGLSVISVNAIPAAVTDGAVDQTSTNAGNNPNPHSGNVTILHPTELLFGVVAHNSTPTFTAGAGFTVIGAITGGTGSGTKTITPQYMPVTATGTYAATGTLSSSQQWRAAIITYQ</sequence>
<dbReference type="EMBL" id="BONY01000091">
    <property type="protein sequence ID" value="GIH10339.1"/>
    <property type="molecule type" value="Genomic_DNA"/>
</dbReference>
<dbReference type="Gene3D" id="2.130.10.80">
    <property type="entry name" value="Galactose oxidase/kelch, beta-propeller"/>
    <property type="match status" value="3"/>
</dbReference>
<evidence type="ECO:0000259" key="4">
    <source>
        <dbReference type="Pfam" id="PF24981"/>
    </source>
</evidence>
<keyword evidence="3" id="KW-0732">Signal</keyword>
<feature type="signal peptide" evidence="3">
    <location>
        <begin position="1"/>
        <end position="27"/>
    </location>
</feature>
<gene>
    <name evidence="5" type="ORF">Rhe02_84060</name>
</gene>
<keyword evidence="1" id="KW-0880">Kelch repeat</keyword>
<name>A0A8J3QIG3_9ACTN</name>
<evidence type="ECO:0000313" key="5">
    <source>
        <dbReference type="EMBL" id="GIH10339.1"/>
    </source>
</evidence>
<organism evidence="5 6">
    <name type="scientific">Rhizocola hellebori</name>
    <dbReference type="NCBI Taxonomy" id="1392758"/>
    <lineage>
        <taxon>Bacteria</taxon>
        <taxon>Bacillati</taxon>
        <taxon>Actinomycetota</taxon>
        <taxon>Actinomycetes</taxon>
        <taxon>Micromonosporales</taxon>
        <taxon>Micromonosporaceae</taxon>
        <taxon>Rhizocola</taxon>
    </lineage>
</organism>
<dbReference type="PANTHER" id="PTHR45632">
    <property type="entry name" value="LD33804P"/>
    <property type="match status" value="1"/>
</dbReference>